<organism evidence="2 3">
    <name type="scientific">Aspergillus glaucus CBS 516.65</name>
    <dbReference type="NCBI Taxonomy" id="1160497"/>
    <lineage>
        <taxon>Eukaryota</taxon>
        <taxon>Fungi</taxon>
        <taxon>Dikarya</taxon>
        <taxon>Ascomycota</taxon>
        <taxon>Pezizomycotina</taxon>
        <taxon>Eurotiomycetes</taxon>
        <taxon>Eurotiomycetidae</taxon>
        <taxon>Eurotiales</taxon>
        <taxon>Aspergillaceae</taxon>
        <taxon>Aspergillus</taxon>
        <taxon>Aspergillus subgen. Aspergillus</taxon>
    </lineage>
</organism>
<sequence length="113" mass="12399">MDSTELADPNEFLISSSATSVEEPSQQDNCLATASTPIVIEAGEESEATQQEETPTILPVPLTQAKSNNSLTSLHIEYIQDLPEYPVSHIYGYTYVVAVGDRSQEEMEKLVHV</sequence>
<proteinExistence type="predicted"/>
<name>A0A1L9VHP9_ASPGL</name>
<keyword evidence="3" id="KW-1185">Reference proteome</keyword>
<dbReference type="RefSeq" id="XP_022400122.1">
    <property type="nucleotide sequence ID" value="XM_022545143.1"/>
</dbReference>
<dbReference type="AlphaFoldDB" id="A0A1L9VHP9"/>
<dbReference type="Proteomes" id="UP000184300">
    <property type="component" value="Unassembled WGS sequence"/>
</dbReference>
<evidence type="ECO:0000313" key="3">
    <source>
        <dbReference type="Proteomes" id="UP000184300"/>
    </source>
</evidence>
<gene>
    <name evidence="2" type="ORF">ASPGLDRAFT_399040</name>
</gene>
<feature type="region of interest" description="Disordered" evidence="1">
    <location>
        <begin position="1"/>
        <end position="28"/>
    </location>
</feature>
<dbReference type="EMBL" id="KV878899">
    <property type="protein sequence ID" value="OJJ83424.1"/>
    <property type="molecule type" value="Genomic_DNA"/>
</dbReference>
<feature type="compositionally biased region" description="Polar residues" evidence="1">
    <location>
        <begin position="13"/>
        <end position="28"/>
    </location>
</feature>
<protein>
    <submittedName>
        <fullName evidence="2">Uncharacterized protein</fullName>
    </submittedName>
</protein>
<dbReference type="OrthoDB" id="4506300at2759"/>
<dbReference type="GeneID" id="34461404"/>
<evidence type="ECO:0000313" key="2">
    <source>
        <dbReference type="EMBL" id="OJJ83424.1"/>
    </source>
</evidence>
<dbReference type="VEuPathDB" id="FungiDB:ASPGLDRAFT_399040"/>
<evidence type="ECO:0000256" key="1">
    <source>
        <dbReference type="SAM" id="MobiDB-lite"/>
    </source>
</evidence>
<reference evidence="3" key="1">
    <citation type="journal article" date="2017" name="Genome Biol.">
        <title>Comparative genomics reveals high biological diversity and specific adaptations in the industrially and medically important fungal genus Aspergillus.</title>
        <authorList>
            <person name="de Vries R.P."/>
            <person name="Riley R."/>
            <person name="Wiebenga A."/>
            <person name="Aguilar-Osorio G."/>
            <person name="Amillis S."/>
            <person name="Uchima C.A."/>
            <person name="Anderluh G."/>
            <person name="Asadollahi M."/>
            <person name="Askin M."/>
            <person name="Barry K."/>
            <person name="Battaglia E."/>
            <person name="Bayram O."/>
            <person name="Benocci T."/>
            <person name="Braus-Stromeyer S.A."/>
            <person name="Caldana C."/>
            <person name="Canovas D."/>
            <person name="Cerqueira G.C."/>
            <person name="Chen F."/>
            <person name="Chen W."/>
            <person name="Choi C."/>
            <person name="Clum A."/>
            <person name="Dos Santos R.A."/>
            <person name="Damasio A.R."/>
            <person name="Diallinas G."/>
            <person name="Emri T."/>
            <person name="Fekete E."/>
            <person name="Flipphi M."/>
            <person name="Freyberg S."/>
            <person name="Gallo A."/>
            <person name="Gournas C."/>
            <person name="Habgood R."/>
            <person name="Hainaut M."/>
            <person name="Harispe M.L."/>
            <person name="Henrissat B."/>
            <person name="Hilden K.S."/>
            <person name="Hope R."/>
            <person name="Hossain A."/>
            <person name="Karabika E."/>
            <person name="Karaffa L."/>
            <person name="Karanyi Z."/>
            <person name="Krasevec N."/>
            <person name="Kuo A."/>
            <person name="Kusch H."/>
            <person name="LaButti K."/>
            <person name="Lagendijk E.L."/>
            <person name="Lapidus A."/>
            <person name="Levasseur A."/>
            <person name="Lindquist E."/>
            <person name="Lipzen A."/>
            <person name="Logrieco A.F."/>
            <person name="MacCabe A."/>
            <person name="Maekelae M.R."/>
            <person name="Malavazi I."/>
            <person name="Melin P."/>
            <person name="Meyer V."/>
            <person name="Mielnichuk N."/>
            <person name="Miskei M."/>
            <person name="Molnar A.P."/>
            <person name="Mule G."/>
            <person name="Ngan C.Y."/>
            <person name="Orejas M."/>
            <person name="Orosz E."/>
            <person name="Ouedraogo J.P."/>
            <person name="Overkamp K.M."/>
            <person name="Park H.-S."/>
            <person name="Perrone G."/>
            <person name="Piumi F."/>
            <person name="Punt P.J."/>
            <person name="Ram A.F."/>
            <person name="Ramon A."/>
            <person name="Rauscher S."/>
            <person name="Record E."/>
            <person name="Riano-Pachon D.M."/>
            <person name="Robert V."/>
            <person name="Roehrig J."/>
            <person name="Ruller R."/>
            <person name="Salamov A."/>
            <person name="Salih N.S."/>
            <person name="Samson R.A."/>
            <person name="Sandor E."/>
            <person name="Sanguinetti M."/>
            <person name="Schuetze T."/>
            <person name="Sepcic K."/>
            <person name="Shelest E."/>
            <person name="Sherlock G."/>
            <person name="Sophianopoulou V."/>
            <person name="Squina F.M."/>
            <person name="Sun H."/>
            <person name="Susca A."/>
            <person name="Todd R.B."/>
            <person name="Tsang A."/>
            <person name="Unkles S.E."/>
            <person name="van de Wiele N."/>
            <person name="van Rossen-Uffink D."/>
            <person name="Oliveira J.V."/>
            <person name="Vesth T.C."/>
            <person name="Visser J."/>
            <person name="Yu J.-H."/>
            <person name="Zhou M."/>
            <person name="Andersen M.R."/>
            <person name="Archer D.B."/>
            <person name="Baker S.E."/>
            <person name="Benoit I."/>
            <person name="Brakhage A.A."/>
            <person name="Braus G.H."/>
            <person name="Fischer R."/>
            <person name="Frisvad J.C."/>
            <person name="Goldman G.H."/>
            <person name="Houbraken J."/>
            <person name="Oakley B."/>
            <person name="Pocsi I."/>
            <person name="Scazzocchio C."/>
            <person name="Seiboth B."/>
            <person name="vanKuyk P.A."/>
            <person name="Wortman J."/>
            <person name="Dyer P.S."/>
            <person name="Grigoriev I.V."/>
        </authorList>
    </citation>
    <scope>NUCLEOTIDE SEQUENCE [LARGE SCALE GENOMIC DNA]</scope>
    <source>
        <strain evidence="3">CBS 516.65</strain>
    </source>
</reference>
<accession>A0A1L9VHP9</accession>